<dbReference type="EMBL" id="FNQF01000002">
    <property type="protein sequence ID" value="SDZ87906.1"/>
    <property type="molecule type" value="Genomic_DNA"/>
</dbReference>
<dbReference type="AlphaFoldDB" id="A0A1H3WL67"/>
<sequence>MKNFIASICISLLFISCSTSKIERQSMRTLKGDWTITDISYPGSSGFVDVNLFNDASVNCFKNSSWNFVSNNNTGHYTLSGSDCPSGQQKFAWNIETLQNNTYAFTLKPVDKGDNSRKIKQGFGMEITQLNDYNMTTRQTVQYNGAPFIVQMEFSKNR</sequence>
<dbReference type="InterPro" id="IPR024311">
    <property type="entry name" value="Lipocalin-like"/>
</dbReference>
<name>A0A1H3WL67_9FLAO</name>
<keyword evidence="3" id="KW-1185">Reference proteome</keyword>
<dbReference type="RefSeq" id="WP_159429380.1">
    <property type="nucleotide sequence ID" value="NZ_FNQF01000002.1"/>
</dbReference>
<dbReference type="STRING" id="908615.SAMN05421540_10252"/>
<dbReference type="Proteomes" id="UP000198820">
    <property type="component" value="Unassembled WGS sequence"/>
</dbReference>
<reference evidence="2 3" key="1">
    <citation type="submission" date="2016-10" db="EMBL/GenBank/DDBJ databases">
        <authorList>
            <person name="de Groot N.N."/>
        </authorList>
    </citation>
    <scope>NUCLEOTIDE SEQUENCE [LARGE SCALE GENOMIC DNA]</scope>
    <source>
        <strain evidence="2 3">DSM 23581</strain>
    </source>
</reference>
<proteinExistence type="predicted"/>
<dbReference type="Pfam" id="PF13648">
    <property type="entry name" value="Lipocalin_4"/>
    <property type="match status" value="1"/>
</dbReference>
<evidence type="ECO:0000259" key="1">
    <source>
        <dbReference type="Pfam" id="PF13648"/>
    </source>
</evidence>
<feature type="domain" description="Lipocalin-like" evidence="1">
    <location>
        <begin position="30"/>
        <end position="132"/>
    </location>
</feature>
<dbReference type="PROSITE" id="PS51257">
    <property type="entry name" value="PROKAR_LIPOPROTEIN"/>
    <property type="match status" value="1"/>
</dbReference>
<protein>
    <submittedName>
        <fullName evidence="2">Lipocalin-like domain-containing protein</fullName>
    </submittedName>
</protein>
<gene>
    <name evidence="2" type="ORF">SAMN05421540_10252</name>
</gene>
<organism evidence="2 3">
    <name type="scientific">Psychroflexus halocasei</name>
    <dbReference type="NCBI Taxonomy" id="908615"/>
    <lineage>
        <taxon>Bacteria</taxon>
        <taxon>Pseudomonadati</taxon>
        <taxon>Bacteroidota</taxon>
        <taxon>Flavobacteriia</taxon>
        <taxon>Flavobacteriales</taxon>
        <taxon>Flavobacteriaceae</taxon>
        <taxon>Psychroflexus</taxon>
    </lineage>
</organism>
<accession>A0A1H3WL67</accession>
<evidence type="ECO:0000313" key="2">
    <source>
        <dbReference type="EMBL" id="SDZ87906.1"/>
    </source>
</evidence>
<evidence type="ECO:0000313" key="3">
    <source>
        <dbReference type="Proteomes" id="UP000198820"/>
    </source>
</evidence>